<evidence type="ECO:0000256" key="5">
    <source>
        <dbReference type="ARBA" id="ARBA00022759"/>
    </source>
</evidence>
<reference evidence="8 9" key="1">
    <citation type="journal article" date="2016" name="Nat. Commun.">
        <title>Thousands of microbial genomes shed light on interconnected biogeochemical processes in an aquifer system.</title>
        <authorList>
            <person name="Anantharaman K."/>
            <person name="Brown C.T."/>
            <person name="Hug L.A."/>
            <person name="Sharon I."/>
            <person name="Castelle C.J."/>
            <person name="Probst A.J."/>
            <person name="Thomas B.C."/>
            <person name="Singh A."/>
            <person name="Wilkins M.J."/>
            <person name="Karaoz U."/>
            <person name="Brodie E.L."/>
            <person name="Williams K.H."/>
            <person name="Hubbard S.S."/>
            <person name="Banfield J.F."/>
        </authorList>
    </citation>
    <scope>NUCLEOTIDE SEQUENCE [LARGE SCALE GENOMIC DNA]</scope>
</reference>
<evidence type="ECO:0000256" key="1">
    <source>
        <dbReference type="ARBA" id="ARBA00001947"/>
    </source>
</evidence>
<evidence type="ECO:0000313" key="8">
    <source>
        <dbReference type="EMBL" id="OGK73691.1"/>
    </source>
</evidence>
<evidence type="ECO:0000256" key="3">
    <source>
        <dbReference type="ARBA" id="ARBA00022722"/>
    </source>
</evidence>
<comment type="caution">
    <text evidence="8">The sequence shown here is derived from an EMBL/GenBank/DDBJ whole genome shotgun (WGS) entry which is preliminary data.</text>
</comment>
<dbReference type="Pfam" id="PF02130">
    <property type="entry name" value="YbeY"/>
    <property type="match status" value="1"/>
</dbReference>
<dbReference type="GO" id="GO:0046872">
    <property type="term" value="F:metal ion binding"/>
    <property type="evidence" value="ECO:0007669"/>
    <property type="project" value="UniProtKB-KW"/>
</dbReference>
<comment type="similarity">
    <text evidence="2">Belongs to the endoribonuclease YbeY family.</text>
</comment>
<keyword evidence="4" id="KW-0479">Metal-binding</keyword>
<protein>
    <recommendedName>
        <fullName evidence="10">rRNA maturation RNase YbeY</fullName>
    </recommendedName>
</protein>
<dbReference type="GO" id="GO:0004222">
    <property type="term" value="F:metalloendopeptidase activity"/>
    <property type="evidence" value="ECO:0007669"/>
    <property type="project" value="InterPro"/>
</dbReference>
<comment type="cofactor">
    <cofactor evidence="1">
        <name>Zn(2+)</name>
        <dbReference type="ChEBI" id="CHEBI:29105"/>
    </cofactor>
</comment>
<evidence type="ECO:0000256" key="4">
    <source>
        <dbReference type="ARBA" id="ARBA00022723"/>
    </source>
</evidence>
<evidence type="ECO:0008006" key="10">
    <source>
        <dbReference type="Google" id="ProtNLM"/>
    </source>
</evidence>
<dbReference type="EMBL" id="MGBR01000001">
    <property type="protein sequence ID" value="OGK73691.1"/>
    <property type="molecule type" value="Genomic_DNA"/>
</dbReference>
<sequence length="116" mass="13686">MIHIVTSSRYKINRKRIKKCIEKLFDYRGITEDMQVNCIFIGKTKMKQIALRYKKEDVALPVLSFPFLDDTHQEERLLGEVFLCYPQIILLAAERNKKVEDMIDAMIEHGIENLLK</sequence>
<dbReference type="SUPFAM" id="SSF55486">
    <property type="entry name" value="Metalloproteases ('zincins'), catalytic domain"/>
    <property type="match status" value="1"/>
</dbReference>
<dbReference type="InterPro" id="IPR023091">
    <property type="entry name" value="MetalPrtase_cat_dom_sf_prd"/>
</dbReference>
<evidence type="ECO:0000313" key="9">
    <source>
        <dbReference type="Proteomes" id="UP000177050"/>
    </source>
</evidence>
<gene>
    <name evidence="8" type="ORF">A3K52_02805</name>
</gene>
<dbReference type="GO" id="GO:0004519">
    <property type="term" value="F:endonuclease activity"/>
    <property type="evidence" value="ECO:0007669"/>
    <property type="project" value="UniProtKB-KW"/>
</dbReference>
<keyword evidence="6" id="KW-0378">Hydrolase</keyword>
<dbReference type="Gene3D" id="3.40.390.30">
    <property type="entry name" value="Metalloproteases ('zincins'), catalytic domain"/>
    <property type="match status" value="1"/>
</dbReference>
<keyword evidence="7" id="KW-0862">Zinc</keyword>
<evidence type="ECO:0000256" key="6">
    <source>
        <dbReference type="ARBA" id="ARBA00022801"/>
    </source>
</evidence>
<keyword evidence="3" id="KW-0540">Nuclease</keyword>
<name>A0A1F7L0R5_9BACT</name>
<dbReference type="InterPro" id="IPR002036">
    <property type="entry name" value="YbeY"/>
</dbReference>
<proteinExistence type="inferred from homology"/>
<dbReference type="GO" id="GO:0006364">
    <property type="term" value="P:rRNA processing"/>
    <property type="evidence" value="ECO:0007669"/>
    <property type="project" value="InterPro"/>
</dbReference>
<accession>A0A1F7L0R5</accession>
<evidence type="ECO:0000256" key="2">
    <source>
        <dbReference type="ARBA" id="ARBA00010875"/>
    </source>
</evidence>
<dbReference type="AlphaFoldDB" id="A0A1F7L0R5"/>
<organism evidence="8 9">
    <name type="scientific">Candidatus Roizmanbacteria bacterium RIFOXYD1_FULL_38_12</name>
    <dbReference type="NCBI Taxonomy" id="1802093"/>
    <lineage>
        <taxon>Bacteria</taxon>
        <taxon>Candidatus Roizmaniibacteriota</taxon>
    </lineage>
</organism>
<dbReference type="NCBIfam" id="TIGR00043">
    <property type="entry name" value="rRNA maturation RNase YbeY"/>
    <property type="match status" value="1"/>
</dbReference>
<evidence type="ECO:0000256" key="7">
    <source>
        <dbReference type="ARBA" id="ARBA00022833"/>
    </source>
</evidence>
<dbReference type="Proteomes" id="UP000177050">
    <property type="component" value="Unassembled WGS sequence"/>
</dbReference>
<keyword evidence="5" id="KW-0255">Endonuclease</keyword>